<evidence type="ECO:0000313" key="3">
    <source>
        <dbReference type="Proteomes" id="UP000585614"/>
    </source>
</evidence>
<dbReference type="EMBL" id="JACAGC010000020">
    <property type="protein sequence ID" value="KAF6299324.1"/>
    <property type="molecule type" value="Genomic_DNA"/>
</dbReference>
<comment type="caution">
    <text evidence="2">The sequence shown here is derived from an EMBL/GenBank/DDBJ whole genome shotgun (WGS) entry which is preliminary data.</text>
</comment>
<protein>
    <submittedName>
        <fullName evidence="2">Platelet and endothelial cell adhesion molecule 1</fullName>
    </submittedName>
</protein>
<reference evidence="2 3" key="1">
    <citation type="journal article" date="2020" name="Nature">
        <title>Six reference-quality genomes reveal evolution of bat adaptations.</title>
        <authorList>
            <person name="Jebb D."/>
            <person name="Huang Z."/>
            <person name="Pippel M."/>
            <person name="Hughes G.M."/>
            <person name="Lavrichenko K."/>
            <person name="Devanna P."/>
            <person name="Winkler S."/>
            <person name="Jermiin L.S."/>
            <person name="Skirmuntt E.C."/>
            <person name="Katzourakis A."/>
            <person name="Burkitt-Gray L."/>
            <person name="Ray D.A."/>
            <person name="Sullivan K.A.M."/>
            <person name="Roscito J.G."/>
            <person name="Kirilenko B.M."/>
            <person name="Davalos L.M."/>
            <person name="Corthals A.P."/>
            <person name="Power M.L."/>
            <person name="Jones G."/>
            <person name="Ransome R.D."/>
            <person name="Dechmann D.K.N."/>
            <person name="Locatelli A.G."/>
            <person name="Puechmaille S.J."/>
            <person name="Fedrigo O."/>
            <person name="Jarvis E.D."/>
            <person name="Hiller M."/>
            <person name="Vernes S.C."/>
            <person name="Myers E.W."/>
            <person name="Teeling E.C."/>
        </authorList>
    </citation>
    <scope>NUCLEOTIDE SEQUENCE [LARGE SCALE GENOMIC DNA]</scope>
    <source>
        <strain evidence="2">MRhiFer1</strain>
        <tissue evidence="2">Lung</tissue>
    </source>
</reference>
<gene>
    <name evidence="2" type="ORF">mRhiFer1_012809</name>
</gene>
<dbReference type="Proteomes" id="UP000585614">
    <property type="component" value="Unassembled WGS sequence"/>
</dbReference>
<feature type="region of interest" description="Disordered" evidence="1">
    <location>
        <begin position="1"/>
        <end position="57"/>
    </location>
</feature>
<accession>A0A7J7TF07</accession>
<feature type="compositionally biased region" description="Basic and acidic residues" evidence="1">
    <location>
        <begin position="21"/>
        <end position="41"/>
    </location>
</feature>
<sequence length="57" mass="6270">MHCASEQQGENHFGVQGVGEKSVHSHSDAGQKRGDRRRGREGPLFCPGRKASSTFHH</sequence>
<dbReference type="AlphaFoldDB" id="A0A7J7TF07"/>
<proteinExistence type="predicted"/>
<name>A0A7J7TF07_RHIFE</name>
<evidence type="ECO:0000313" key="2">
    <source>
        <dbReference type="EMBL" id="KAF6299324.1"/>
    </source>
</evidence>
<feature type="compositionally biased region" description="Polar residues" evidence="1">
    <location>
        <begin position="1"/>
        <end position="10"/>
    </location>
</feature>
<organism evidence="2 3">
    <name type="scientific">Rhinolophus ferrumequinum</name>
    <name type="common">Greater horseshoe bat</name>
    <dbReference type="NCBI Taxonomy" id="59479"/>
    <lineage>
        <taxon>Eukaryota</taxon>
        <taxon>Metazoa</taxon>
        <taxon>Chordata</taxon>
        <taxon>Craniata</taxon>
        <taxon>Vertebrata</taxon>
        <taxon>Euteleostomi</taxon>
        <taxon>Mammalia</taxon>
        <taxon>Eutheria</taxon>
        <taxon>Laurasiatheria</taxon>
        <taxon>Chiroptera</taxon>
        <taxon>Yinpterochiroptera</taxon>
        <taxon>Rhinolophoidea</taxon>
        <taxon>Rhinolophidae</taxon>
        <taxon>Rhinolophinae</taxon>
        <taxon>Rhinolophus</taxon>
    </lineage>
</organism>
<evidence type="ECO:0000256" key="1">
    <source>
        <dbReference type="SAM" id="MobiDB-lite"/>
    </source>
</evidence>